<reference evidence="2" key="1">
    <citation type="submission" date="2017-06" db="EMBL/GenBank/DDBJ databases">
        <authorList>
            <person name="Zhao X."/>
        </authorList>
    </citation>
    <scope>NUCLEOTIDE SEQUENCE [LARGE SCALE GENOMIC DNA]</scope>
</reference>
<sequence>MIDRIKLKILGRVGSGKTSVLQFIKHKHGLVSNDPNVNAISLERALGVMDEIKRGLLKEINVKIVSKSEPVSGLKNGDMVLVIEGNLSRAIKCQFMLDVIIPALTSQGIKFSIASDLSAHVDNPAVFPLDKIDVSYEELYPRN</sequence>
<evidence type="ECO:0000313" key="2">
    <source>
        <dbReference type="Proteomes" id="UP000223363"/>
    </source>
</evidence>
<keyword evidence="2" id="KW-1185">Reference proteome</keyword>
<evidence type="ECO:0000313" key="1">
    <source>
        <dbReference type="EMBL" id="ATA65667.1"/>
    </source>
</evidence>
<name>A0A289YVZ9_9CAUD</name>
<dbReference type="EMBL" id="MF285618">
    <property type="protein sequence ID" value="ATA65667.1"/>
    <property type="molecule type" value="Genomic_DNA"/>
</dbReference>
<accession>A0A289YVZ9</accession>
<proteinExistence type="predicted"/>
<organism evidence="1 2">
    <name type="scientific">Serratia phage vB_SmaM_ 2050HW</name>
    <dbReference type="NCBI Taxonomy" id="2024252"/>
    <lineage>
        <taxon>Viruses</taxon>
        <taxon>Duplodnaviria</taxon>
        <taxon>Heunggongvirae</taxon>
        <taxon>Uroviricota</taxon>
        <taxon>Caudoviricetes</taxon>
        <taxon>Chimalliviridae</taxon>
        <taxon>Moabitevirus</taxon>
        <taxon>Moabitevirus mv2050HW</taxon>
    </lineage>
</organism>
<protein>
    <submittedName>
        <fullName evidence="1">Uncharacterized protein</fullName>
    </submittedName>
</protein>
<gene>
    <name evidence="1" type="ORF">2050HW_00332</name>
</gene>
<dbReference type="Proteomes" id="UP000223363">
    <property type="component" value="Segment"/>
</dbReference>